<dbReference type="InterPro" id="IPR036291">
    <property type="entry name" value="NAD(P)-bd_dom_sf"/>
</dbReference>
<proteinExistence type="inferred from homology"/>
<dbReference type="RefSeq" id="WP_345726009.1">
    <property type="nucleotide sequence ID" value="NZ_BAAAYN010000001.1"/>
</dbReference>
<keyword evidence="3" id="KW-1185">Reference proteome</keyword>
<gene>
    <name evidence="2" type="ORF">GCM10020369_02270</name>
</gene>
<dbReference type="Gene3D" id="3.40.50.720">
    <property type="entry name" value="NAD(P)-binding Rossmann-like Domain"/>
    <property type="match status" value="1"/>
</dbReference>
<organism evidence="2 3">
    <name type="scientific">Cryptosporangium minutisporangium</name>
    <dbReference type="NCBI Taxonomy" id="113569"/>
    <lineage>
        <taxon>Bacteria</taxon>
        <taxon>Bacillati</taxon>
        <taxon>Actinomycetota</taxon>
        <taxon>Actinomycetes</taxon>
        <taxon>Cryptosporangiales</taxon>
        <taxon>Cryptosporangiaceae</taxon>
        <taxon>Cryptosporangium</taxon>
    </lineage>
</organism>
<dbReference type="PANTHER" id="PTHR42760:SF135">
    <property type="entry name" value="BLL7886 PROTEIN"/>
    <property type="match status" value="1"/>
</dbReference>
<comment type="caution">
    <text evidence="2">The sequence shown here is derived from an EMBL/GenBank/DDBJ whole genome shotgun (WGS) entry which is preliminary data.</text>
</comment>
<dbReference type="PRINTS" id="PR00081">
    <property type="entry name" value="GDHRDH"/>
</dbReference>
<dbReference type="Pfam" id="PF13561">
    <property type="entry name" value="adh_short_C2"/>
    <property type="match status" value="1"/>
</dbReference>
<dbReference type="InterPro" id="IPR002347">
    <property type="entry name" value="SDR_fam"/>
</dbReference>
<evidence type="ECO:0000256" key="1">
    <source>
        <dbReference type="ARBA" id="ARBA00006484"/>
    </source>
</evidence>
<name>A0ABP6SPY1_9ACTN</name>
<protein>
    <submittedName>
        <fullName evidence="2">SDR family NAD(P)-dependent oxidoreductase</fullName>
    </submittedName>
</protein>
<sequence length="224" mass="22610">MVGITVVTGAAGALGRAVLAELTGRGGTVVAMDRPGAPLDEVGGWDGVRAIGVDLADRASVRDAWKQADEFGTPSGLVALAGGFTPGSLADLDEDTFAGLWEGNVSTLLWSAQQAAARMPRGSSVVTVGSKTAVSGKAPVGHAASKAAVVRITELLADELRPAGIRVNAVLPSVLDTPANRSWMSPELAGKAVSTEAVARVIGFLLSDDAAPISGARIPVYGDA</sequence>
<dbReference type="SUPFAM" id="SSF51735">
    <property type="entry name" value="NAD(P)-binding Rossmann-fold domains"/>
    <property type="match status" value="1"/>
</dbReference>
<accession>A0ABP6SPY1</accession>
<dbReference type="EMBL" id="BAAAYN010000001">
    <property type="protein sequence ID" value="GAA3382023.1"/>
    <property type="molecule type" value="Genomic_DNA"/>
</dbReference>
<reference evidence="3" key="1">
    <citation type="journal article" date="2019" name="Int. J. Syst. Evol. Microbiol.">
        <title>The Global Catalogue of Microorganisms (GCM) 10K type strain sequencing project: providing services to taxonomists for standard genome sequencing and annotation.</title>
        <authorList>
            <consortium name="The Broad Institute Genomics Platform"/>
            <consortium name="The Broad Institute Genome Sequencing Center for Infectious Disease"/>
            <person name="Wu L."/>
            <person name="Ma J."/>
        </authorList>
    </citation>
    <scope>NUCLEOTIDE SEQUENCE [LARGE SCALE GENOMIC DNA]</scope>
    <source>
        <strain evidence="3">JCM 9458</strain>
    </source>
</reference>
<dbReference type="Proteomes" id="UP001501676">
    <property type="component" value="Unassembled WGS sequence"/>
</dbReference>
<comment type="similarity">
    <text evidence="1">Belongs to the short-chain dehydrogenases/reductases (SDR) family.</text>
</comment>
<dbReference type="CDD" id="cd05233">
    <property type="entry name" value="SDR_c"/>
    <property type="match status" value="1"/>
</dbReference>
<evidence type="ECO:0000313" key="2">
    <source>
        <dbReference type="EMBL" id="GAA3382023.1"/>
    </source>
</evidence>
<evidence type="ECO:0000313" key="3">
    <source>
        <dbReference type="Proteomes" id="UP001501676"/>
    </source>
</evidence>
<dbReference type="PANTHER" id="PTHR42760">
    <property type="entry name" value="SHORT-CHAIN DEHYDROGENASES/REDUCTASES FAMILY MEMBER"/>
    <property type="match status" value="1"/>
</dbReference>